<dbReference type="GO" id="GO:0000917">
    <property type="term" value="P:division septum assembly"/>
    <property type="evidence" value="ECO:0007669"/>
    <property type="project" value="UniProtKB-KW"/>
</dbReference>
<dbReference type="EMBL" id="CBFJ010000019">
    <property type="protein sequence ID" value="CDC43587.1"/>
    <property type="molecule type" value="Genomic_DNA"/>
</dbReference>
<evidence type="ECO:0000313" key="5">
    <source>
        <dbReference type="Proteomes" id="UP000018142"/>
    </source>
</evidence>
<dbReference type="PANTHER" id="PTHR38429:SF1">
    <property type="entry name" value="SEPTATION PROTEIN SPOVG-RELATED"/>
    <property type="match status" value="1"/>
</dbReference>
<dbReference type="InterPro" id="IPR036751">
    <property type="entry name" value="SpoVG_sf"/>
</dbReference>
<dbReference type="GO" id="GO:0030435">
    <property type="term" value="P:sporulation resulting in formation of a cellular spore"/>
    <property type="evidence" value="ECO:0007669"/>
    <property type="project" value="InterPro"/>
</dbReference>
<dbReference type="InterPro" id="IPR007170">
    <property type="entry name" value="SpoVG"/>
</dbReference>
<evidence type="ECO:0000256" key="1">
    <source>
        <dbReference type="ARBA" id="ARBA00022618"/>
    </source>
</evidence>
<name>R6SAD8_9FIRM</name>
<keyword evidence="1" id="KW-0132">Cell division</keyword>
<dbReference type="Pfam" id="PF04026">
    <property type="entry name" value="SpoVG"/>
    <property type="match status" value="2"/>
</dbReference>
<keyword evidence="3" id="KW-0131">Cell cycle</keyword>
<evidence type="ECO:0000256" key="3">
    <source>
        <dbReference type="ARBA" id="ARBA00023306"/>
    </source>
</evidence>
<evidence type="ECO:0000256" key="2">
    <source>
        <dbReference type="ARBA" id="ARBA00023210"/>
    </source>
</evidence>
<gene>
    <name evidence="4" type="ORF">BN788_01233</name>
</gene>
<comment type="caution">
    <text evidence="4">The sequence shown here is derived from an EMBL/GenBank/DDBJ whole genome shotgun (WGS) entry which is preliminary data.</text>
</comment>
<keyword evidence="2" id="KW-0717">Septation</keyword>
<accession>R6SAD8</accession>
<dbReference type="Gene3D" id="3.30.1120.40">
    <property type="entry name" value="Stage V sporulation protein G"/>
    <property type="match status" value="2"/>
</dbReference>
<reference evidence="4" key="1">
    <citation type="submission" date="2012-11" db="EMBL/GenBank/DDBJ databases">
        <title>Dependencies among metagenomic species, viruses, plasmids and units of genetic variation.</title>
        <authorList>
            <person name="Nielsen H.B."/>
            <person name="Almeida M."/>
            <person name="Juncker A.S."/>
            <person name="Rasmussen S."/>
            <person name="Li J."/>
            <person name="Sunagawa S."/>
            <person name="Plichta D."/>
            <person name="Gautier L."/>
            <person name="Le Chatelier E."/>
            <person name="Peletier E."/>
            <person name="Bonde I."/>
            <person name="Nielsen T."/>
            <person name="Manichanh C."/>
            <person name="Arumugam M."/>
            <person name="Batto J."/>
            <person name="Santos M.B.Q.D."/>
            <person name="Blom N."/>
            <person name="Borruel N."/>
            <person name="Burgdorf K.S."/>
            <person name="Boumezbeur F."/>
            <person name="Casellas F."/>
            <person name="Dore J."/>
            <person name="Guarner F."/>
            <person name="Hansen T."/>
            <person name="Hildebrand F."/>
            <person name="Kaas R.S."/>
            <person name="Kennedy S."/>
            <person name="Kristiansen K."/>
            <person name="Kultima J.R."/>
            <person name="Leonard P."/>
            <person name="Levenez F."/>
            <person name="Lund O."/>
            <person name="Moumen B."/>
            <person name="Le Paslier D."/>
            <person name="Pons N."/>
            <person name="Pedersen O."/>
            <person name="Prifti E."/>
            <person name="Qin J."/>
            <person name="Raes J."/>
            <person name="Tap J."/>
            <person name="Tims S."/>
            <person name="Ussery D.W."/>
            <person name="Yamada T."/>
            <person name="MetaHit consortium"/>
            <person name="Renault P."/>
            <person name="Sicheritz-Ponten T."/>
            <person name="Bork P."/>
            <person name="Wang J."/>
            <person name="Brunak S."/>
            <person name="Ehrlich S.D."/>
        </authorList>
    </citation>
    <scope>NUCLEOTIDE SEQUENCE [LARGE SCALE GENOMIC DNA]</scope>
</reference>
<dbReference type="Proteomes" id="UP000018142">
    <property type="component" value="Unassembled WGS sequence"/>
</dbReference>
<dbReference type="SUPFAM" id="SSF160537">
    <property type="entry name" value="SpoVG-like"/>
    <property type="match status" value="2"/>
</dbReference>
<protein>
    <submittedName>
        <fullName evidence="4">Stage V sporulation protein G domain protein</fullName>
    </submittedName>
</protein>
<dbReference type="AlphaFoldDB" id="R6SAD8"/>
<sequence length="196" mass="21486">MNITTRITKLDNPESKLKALATVVLNGNFAVGGIKVIGTEKGMYVAMPNHLGKDNQYYDDCYPVTAEMRKAINTAVMTAYENNDTAVIKSEPEAIAMKVKVLPNNNHDSNLKGFAQITMDDCFVVSGVKVFDGANGMFLQMPQYKNSAGEYKNIANPVTKEFHDELNNKVIDAFKNAVTATNNQQEAKAASTAIKR</sequence>
<organism evidence="4 5">
    <name type="scientific">[Eubacterium] siraeum CAG:80</name>
    <dbReference type="NCBI Taxonomy" id="1263080"/>
    <lineage>
        <taxon>Bacteria</taxon>
        <taxon>Bacillati</taxon>
        <taxon>Bacillota</taxon>
        <taxon>Clostridia</taxon>
        <taxon>Eubacteriales</taxon>
        <taxon>Oscillospiraceae</taxon>
        <taxon>Oscillospiraceae incertae sedis</taxon>
    </lineage>
</organism>
<evidence type="ECO:0000313" key="4">
    <source>
        <dbReference type="EMBL" id="CDC43587.1"/>
    </source>
</evidence>
<proteinExistence type="predicted"/>
<dbReference type="PANTHER" id="PTHR38429">
    <property type="entry name" value="SEPTATION PROTEIN SPOVG-RELATED"/>
    <property type="match status" value="1"/>
</dbReference>